<keyword evidence="2" id="KW-1185">Reference proteome</keyword>
<comment type="caution">
    <text evidence="1">The sequence shown here is derived from an EMBL/GenBank/DDBJ whole genome shotgun (WGS) entry which is preliminary data.</text>
</comment>
<sequence>MRQSVRMEQHQIMQHAVGILTEALDMRRRLREDPEADVTSNRAVAQLLEEMLPRIQLPGDASAREVAEIITAELGPAIVQIASALTFAFVQLAEVHDAGRTDMSSADVLRSIALHYESDGGR</sequence>
<dbReference type="EMBL" id="BAAAGU010000012">
    <property type="protein sequence ID" value="GAA0639933.1"/>
    <property type="molecule type" value="Genomic_DNA"/>
</dbReference>
<accession>A0ABN1HDN1</accession>
<evidence type="ECO:0000313" key="1">
    <source>
        <dbReference type="EMBL" id="GAA0639933.1"/>
    </source>
</evidence>
<evidence type="ECO:0000313" key="2">
    <source>
        <dbReference type="Proteomes" id="UP001500724"/>
    </source>
</evidence>
<gene>
    <name evidence="1" type="ORF">GCM10009535_16000</name>
</gene>
<dbReference type="Proteomes" id="UP001500724">
    <property type="component" value="Unassembled WGS sequence"/>
</dbReference>
<reference evidence="1 2" key="1">
    <citation type="journal article" date="2019" name="Int. J. Syst. Evol. Microbiol.">
        <title>The Global Catalogue of Microorganisms (GCM) 10K type strain sequencing project: providing services to taxonomists for standard genome sequencing and annotation.</title>
        <authorList>
            <consortium name="The Broad Institute Genomics Platform"/>
            <consortium name="The Broad Institute Genome Sequencing Center for Infectious Disease"/>
            <person name="Wu L."/>
            <person name="Ma J."/>
        </authorList>
    </citation>
    <scope>NUCLEOTIDE SEQUENCE [LARGE SCALE GENOMIC DNA]</scope>
    <source>
        <strain evidence="1 2">JCM 10367</strain>
    </source>
</reference>
<proteinExistence type="predicted"/>
<organism evidence="1 2">
    <name type="scientific">Streptomyces thermocarboxydovorans</name>
    <dbReference type="NCBI Taxonomy" id="59298"/>
    <lineage>
        <taxon>Bacteria</taxon>
        <taxon>Bacillati</taxon>
        <taxon>Actinomycetota</taxon>
        <taxon>Actinomycetes</taxon>
        <taxon>Kitasatosporales</taxon>
        <taxon>Streptomycetaceae</taxon>
        <taxon>Streptomyces</taxon>
    </lineage>
</organism>
<protein>
    <submittedName>
        <fullName evidence="1">Uncharacterized protein</fullName>
    </submittedName>
</protein>
<name>A0ABN1HDN1_9ACTN</name>